<keyword evidence="3" id="KW-1185">Reference proteome</keyword>
<accession>A0ABY7BGQ9</accession>
<evidence type="ECO:0000256" key="1">
    <source>
        <dbReference type="SAM" id="Phobius"/>
    </source>
</evidence>
<dbReference type="RefSeq" id="WP_045165969.1">
    <property type="nucleotide sequence ID" value="NZ_CP113864.1"/>
</dbReference>
<proteinExistence type="predicted"/>
<gene>
    <name evidence="2" type="ORF">OTJ99_000086</name>
</gene>
<keyword evidence="1" id="KW-1133">Transmembrane helix</keyword>
<evidence type="ECO:0000313" key="3">
    <source>
        <dbReference type="Proteomes" id="UP001164745"/>
    </source>
</evidence>
<evidence type="ECO:0008006" key="4">
    <source>
        <dbReference type="Google" id="ProtNLM"/>
    </source>
</evidence>
<organism evidence="2 3">
    <name type="scientific">Caldicellulosiruptor naganoensis</name>
    <dbReference type="NCBI Taxonomy" id="29324"/>
    <lineage>
        <taxon>Bacteria</taxon>
        <taxon>Bacillati</taxon>
        <taxon>Bacillota</taxon>
        <taxon>Bacillota incertae sedis</taxon>
        <taxon>Caldicellulosiruptorales</taxon>
        <taxon>Caldicellulosiruptoraceae</taxon>
        <taxon>Caldicellulosiruptor</taxon>
    </lineage>
</organism>
<keyword evidence="1" id="KW-0812">Transmembrane</keyword>
<protein>
    <recommendedName>
        <fullName evidence="4">PepSY domain-containing protein</fullName>
    </recommendedName>
</protein>
<evidence type="ECO:0000313" key="2">
    <source>
        <dbReference type="EMBL" id="WAM31655.1"/>
    </source>
</evidence>
<dbReference type="EMBL" id="CP113864">
    <property type="protein sequence ID" value="WAM31655.1"/>
    <property type="molecule type" value="Genomic_DNA"/>
</dbReference>
<dbReference type="Proteomes" id="UP001164745">
    <property type="component" value="Chromosome"/>
</dbReference>
<reference evidence="2" key="1">
    <citation type="submission" date="2022-12" db="EMBL/GenBank/DDBJ databases">
        <authorList>
            <person name="Bing R.G."/>
            <person name="Willard D.J."/>
            <person name="Manesh M.J.H."/>
            <person name="Laemthong T."/>
            <person name="Crosby J.R."/>
            <person name="Kelly R.M."/>
        </authorList>
    </citation>
    <scope>NUCLEOTIDE SEQUENCE</scope>
    <source>
        <strain evidence="2">DSM 8991</strain>
    </source>
</reference>
<keyword evidence="1" id="KW-0472">Membrane</keyword>
<name>A0ABY7BGQ9_9FIRM</name>
<feature type="transmembrane region" description="Helical" evidence="1">
    <location>
        <begin position="100"/>
        <end position="118"/>
    </location>
</feature>
<sequence length="135" mass="15515">MRGRILSLGTACMVVLAMVLTAVLCPFPLSKTHAETASYNDPEKEGILADEGLINALSDEAKEKLYNDTKEDGYWVEVVEFRGKKRVYFHMPINEELTRLHKGIIVYICGFLFFRSAFRCKRKLQGFVFKKNFKL</sequence>